<dbReference type="EnsemblPlants" id="Ma07_t06950.1">
    <property type="protein sequence ID" value="Ma07_p06950.1"/>
    <property type="gene ID" value="Ma07_g06950"/>
</dbReference>
<dbReference type="AlphaFoldDB" id="A0A804JT20"/>
<keyword evidence="2" id="KW-1185">Reference proteome</keyword>
<dbReference type="Proteomes" id="UP000012960">
    <property type="component" value="Unplaced"/>
</dbReference>
<protein>
    <submittedName>
        <fullName evidence="1">Uncharacterized protein</fullName>
    </submittedName>
</protein>
<name>A0A804JT20_MUSAM</name>
<reference evidence="1" key="1">
    <citation type="submission" date="2021-05" db="UniProtKB">
        <authorList>
            <consortium name="EnsemblPlants"/>
        </authorList>
    </citation>
    <scope>IDENTIFICATION</scope>
    <source>
        <strain evidence="1">subsp. malaccensis</strain>
    </source>
</reference>
<dbReference type="InParanoid" id="A0A804JT20"/>
<accession>A0A804JT20</accession>
<sequence length="27" mass="3007">MPCVLCPREAIHKCLVLVTEMADCSML</sequence>
<organism evidence="1 2">
    <name type="scientific">Musa acuminata subsp. malaccensis</name>
    <name type="common">Wild banana</name>
    <name type="synonym">Musa malaccensis</name>
    <dbReference type="NCBI Taxonomy" id="214687"/>
    <lineage>
        <taxon>Eukaryota</taxon>
        <taxon>Viridiplantae</taxon>
        <taxon>Streptophyta</taxon>
        <taxon>Embryophyta</taxon>
        <taxon>Tracheophyta</taxon>
        <taxon>Spermatophyta</taxon>
        <taxon>Magnoliopsida</taxon>
        <taxon>Liliopsida</taxon>
        <taxon>Zingiberales</taxon>
        <taxon>Musaceae</taxon>
        <taxon>Musa</taxon>
    </lineage>
</organism>
<proteinExistence type="predicted"/>
<evidence type="ECO:0000313" key="1">
    <source>
        <dbReference type="EnsemblPlants" id="Ma07_p06950.1"/>
    </source>
</evidence>
<evidence type="ECO:0000313" key="2">
    <source>
        <dbReference type="Proteomes" id="UP000012960"/>
    </source>
</evidence>
<dbReference type="Gramene" id="Ma07_t06950.1">
    <property type="protein sequence ID" value="Ma07_p06950.1"/>
    <property type="gene ID" value="Ma07_g06950"/>
</dbReference>